<evidence type="ECO:0000313" key="2">
    <source>
        <dbReference type="Proteomes" id="UP001055149"/>
    </source>
</evidence>
<protein>
    <submittedName>
        <fullName evidence="1">Uncharacterized protein</fullName>
    </submittedName>
</protein>
<reference evidence="1" key="1">
    <citation type="journal article" date="2022" name="Int. J. Syst. Evol. Microbiol.">
        <title>A novel species of lactic acid bacteria, Ligilactobacillus pabuli sp. nov., isolated from alfalfa silage.</title>
        <authorList>
            <person name="Tohno M."/>
            <person name="Tanizawa Y."/>
            <person name="Sawada H."/>
            <person name="Sakamoto M."/>
            <person name="Ohkuma M."/>
            <person name="Kobayashi H."/>
        </authorList>
    </citation>
    <scope>NUCLEOTIDE SEQUENCE</scope>
    <source>
        <strain evidence="1">AF129</strain>
    </source>
</reference>
<dbReference type="EMBL" id="BQXH01000011">
    <property type="protein sequence ID" value="GKS81639.1"/>
    <property type="molecule type" value="Genomic_DNA"/>
</dbReference>
<dbReference type="Proteomes" id="UP001055149">
    <property type="component" value="Unassembled WGS sequence"/>
</dbReference>
<name>A0ABQ5JHT2_9LACO</name>
<accession>A0ABQ5JHT2</accession>
<comment type="caution">
    <text evidence="1">The sequence shown here is derived from an EMBL/GenBank/DDBJ whole genome shotgun (WGS) entry which is preliminary data.</text>
</comment>
<proteinExistence type="predicted"/>
<sequence length="57" mass="6329">MAEIILIEPDVVYTTGGRASYKLTYAKLEPSFRHERRLFLCGSSAGNVCSNPSFFGQ</sequence>
<evidence type="ECO:0000313" key="1">
    <source>
        <dbReference type="EMBL" id="GKS81639.1"/>
    </source>
</evidence>
<gene>
    <name evidence="1" type="ORF">LPAF129_13250</name>
</gene>
<organism evidence="1 2">
    <name type="scientific">Ligilactobacillus pabuli</name>
    <dbReference type="NCBI Taxonomy" id="2886039"/>
    <lineage>
        <taxon>Bacteria</taxon>
        <taxon>Bacillati</taxon>
        <taxon>Bacillota</taxon>
        <taxon>Bacilli</taxon>
        <taxon>Lactobacillales</taxon>
        <taxon>Lactobacillaceae</taxon>
        <taxon>Ligilactobacillus</taxon>
    </lineage>
</organism>
<keyword evidence="2" id="KW-1185">Reference proteome</keyword>